<sequence length="209" mass="24577">MCCIEFLFFRIFNKNSVQLLEPKIQGIEYIQPINNKIVEKTIQSPDSPILTIKGKRRCFSVAKLDENRRKKQLLVNYNRRRQCSYQSEDTDNEAIISDSNNITITSCSSQELLSETELDVIYNEERIHSRSCLSSPELSPDELKQLFPELSDHWRIINVKKGEKIREEYLLYLNTPINIYLLILLKNIILFCPKLVKFFNRFPTDALLK</sequence>
<gene>
    <name evidence="2" type="ORF">Mgra_00000070</name>
</gene>
<keyword evidence="1" id="KW-0812">Transmembrane</keyword>
<accession>A0A8T0A2B9</accession>
<keyword evidence="1" id="KW-1133">Transmembrane helix</keyword>
<dbReference type="OrthoDB" id="5865779at2759"/>
<evidence type="ECO:0000256" key="1">
    <source>
        <dbReference type="SAM" id="Phobius"/>
    </source>
</evidence>
<dbReference type="AlphaFoldDB" id="A0A8T0A2B9"/>
<dbReference type="Proteomes" id="UP000605970">
    <property type="component" value="Unassembled WGS sequence"/>
</dbReference>
<evidence type="ECO:0000313" key="2">
    <source>
        <dbReference type="EMBL" id="KAF7640241.1"/>
    </source>
</evidence>
<feature type="transmembrane region" description="Helical" evidence="1">
    <location>
        <begin position="169"/>
        <end position="192"/>
    </location>
</feature>
<keyword evidence="3" id="KW-1185">Reference proteome</keyword>
<dbReference type="EMBL" id="JABEBT010000001">
    <property type="protein sequence ID" value="KAF7640241.1"/>
    <property type="molecule type" value="Genomic_DNA"/>
</dbReference>
<reference evidence="2" key="1">
    <citation type="journal article" date="2020" name="Ecol. Evol.">
        <title>Genome structure and content of the rice root-knot nematode (Meloidogyne graminicola).</title>
        <authorList>
            <person name="Phan N.T."/>
            <person name="Danchin E.G.J."/>
            <person name="Klopp C."/>
            <person name="Perfus-Barbeoch L."/>
            <person name="Kozlowski D.K."/>
            <person name="Koutsovoulos G.D."/>
            <person name="Lopez-Roques C."/>
            <person name="Bouchez O."/>
            <person name="Zahm M."/>
            <person name="Besnard G."/>
            <person name="Bellafiore S."/>
        </authorList>
    </citation>
    <scope>NUCLEOTIDE SEQUENCE</scope>
    <source>
        <strain evidence="2">VN-18</strain>
    </source>
</reference>
<comment type="caution">
    <text evidence="2">The sequence shown here is derived from an EMBL/GenBank/DDBJ whole genome shotgun (WGS) entry which is preliminary data.</text>
</comment>
<proteinExistence type="predicted"/>
<keyword evidence="1" id="KW-0472">Membrane</keyword>
<name>A0A8T0A2B9_9BILA</name>
<evidence type="ECO:0000313" key="3">
    <source>
        <dbReference type="Proteomes" id="UP000605970"/>
    </source>
</evidence>
<organism evidence="2 3">
    <name type="scientific">Meloidogyne graminicola</name>
    <dbReference type="NCBI Taxonomy" id="189291"/>
    <lineage>
        <taxon>Eukaryota</taxon>
        <taxon>Metazoa</taxon>
        <taxon>Ecdysozoa</taxon>
        <taxon>Nematoda</taxon>
        <taxon>Chromadorea</taxon>
        <taxon>Rhabditida</taxon>
        <taxon>Tylenchina</taxon>
        <taxon>Tylenchomorpha</taxon>
        <taxon>Tylenchoidea</taxon>
        <taxon>Meloidogynidae</taxon>
        <taxon>Meloidogyninae</taxon>
        <taxon>Meloidogyne</taxon>
    </lineage>
</organism>
<protein>
    <submittedName>
        <fullName evidence="2">Uncharacterized protein</fullName>
    </submittedName>
</protein>